<dbReference type="EnsemblPlants" id="AET1Gv20428400.4">
    <property type="protein sequence ID" value="AET1Gv20428400.4"/>
    <property type="gene ID" value="AET1Gv20428400"/>
</dbReference>
<dbReference type="AlphaFoldDB" id="A0A452YJ38"/>
<feature type="compositionally biased region" description="Pro residues" evidence="1">
    <location>
        <begin position="85"/>
        <end position="98"/>
    </location>
</feature>
<evidence type="ECO:0000256" key="1">
    <source>
        <dbReference type="SAM" id="MobiDB-lite"/>
    </source>
</evidence>
<evidence type="ECO:0000313" key="2">
    <source>
        <dbReference type="EnsemblPlants" id="AET1Gv20428400.4"/>
    </source>
</evidence>
<feature type="region of interest" description="Disordered" evidence="1">
    <location>
        <begin position="29"/>
        <end position="133"/>
    </location>
</feature>
<reference evidence="2" key="5">
    <citation type="journal article" date="2021" name="G3 (Bethesda)">
        <title>Aegilops tauschii genome assembly Aet v5.0 features greater sequence contiguity and improved annotation.</title>
        <authorList>
            <person name="Wang L."/>
            <person name="Zhu T."/>
            <person name="Rodriguez J.C."/>
            <person name="Deal K.R."/>
            <person name="Dubcovsky J."/>
            <person name="McGuire P.E."/>
            <person name="Lux T."/>
            <person name="Spannagl M."/>
            <person name="Mayer K.F.X."/>
            <person name="Baldrich P."/>
            <person name="Meyers B.C."/>
            <person name="Huo N."/>
            <person name="Gu Y.Q."/>
            <person name="Zhou H."/>
            <person name="Devos K.M."/>
            <person name="Bennetzen J.L."/>
            <person name="Unver T."/>
            <person name="Budak H."/>
            <person name="Gulick P.J."/>
            <person name="Galiba G."/>
            <person name="Kalapos B."/>
            <person name="Nelson D.R."/>
            <person name="Li P."/>
            <person name="You F.M."/>
            <person name="Luo M.C."/>
            <person name="Dvorak J."/>
        </authorList>
    </citation>
    <scope>NUCLEOTIDE SEQUENCE [LARGE SCALE GENOMIC DNA]</scope>
    <source>
        <strain evidence="2">cv. AL8/78</strain>
    </source>
</reference>
<feature type="region of interest" description="Disordered" evidence="1">
    <location>
        <begin position="189"/>
        <end position="224"/>
    </location>
</feature>
<reference evidence="3" key="2">
    <citation type="journal article" date="2017" name="Nat. Plants">
        <title>The Aegilops tauschii genome reveals multiple impacts of transposons.</title>
        <authorList>
            <person name="Zhao G."/>
            <person name="Zou C."/>
            <person name="Li K."/>
            <person name="Wang K."/>
            <person name="Li T."/>
            <person name="Gao L."/>
            <person name="Zhang X."/>
            <person name="Wang H."/>
            <person name="Yang Z."/>
            <person name="Liu X."/>
            <person name="Jiang W."/>
            <person name="Mao L."/>
            <person name="Kong X."/>
            <person name="Jiao Y."/>
            <person name="Jia J."/>
        </authorList>
    </citation>
    <scope>NUCLEOTIDE SEQUENCE [LARGE SCALE GENOMIC DNA]</scope>
    <source>
        <strain evidence="3">cv. AL8/78</strain>
    </source>
</reference>
<dbReference type="Gramene" id="AET1Gv20428400.4">
    <property type="protein sequence ID" value="AET1Gv20428400.4"/>
    <property type="gene ID" value="AET1Gv20428400"/>
</dbReference>
<dbReference type="PANTHER" id="PTHR31861:SF15">
    <property type="entry name" value="DUF577 DOMAIN-CONTAINING PROTEIN"/>
    <property type="match status" value="1"/>
</dbReference>
<evidence type="ECO:0008006" key="4">
    <source>
        <dbReference type="Google" id="ProtNLM"/>
    </source>
</evidence>
<keyword evidence="3" id="KW-1185">Reference proteome</keyword>
<protein>
    <recommendedName>
        <fullName evidence="4">CBF1-interacting co-repressor CIR N-terminal domain-containing protein</fullName>
    </recommendedName>
</protein>
<feature type="compositionally biased region" description="Basic and acidic residues" evidence="1">
    <location>
        <begin position="29"/>
        <end position="46"/>
    </location>
</feature>
<organism evidence="2 3">
    <name type="scientific">Aegilops tauschii subsp. strangulata</name>
    <name type="common">Goatgrass</name>
    <dbReference type="NCBI Taxonomy" id="200361"/>
    <lineage>
        <taxon>Eukaryota</taxon>
        <taxon>Viridiplantae</taxon>
        <taxon>Streptophyta</taxon>
        <taxon>Embryophyta</taxon>
        <taxon>Tracheophyta</taxon>
        <taxon>Spermatophyta</taxon>
        <taxon>Magnoliopsida</taxon>
        <taxon>Liliopsida</taxon>
        <taxon>Poales</taxon>
        <taxon>Poaceae</taxon>
        <taxon>BOP clade</taxon>
        <taxon>Pooideae</taxon>
        <taxon>Triticodae</taxon>
        <taxon>Triticeae</taxon>
        <taxon>Triticinae</taxon>
        <taxon>Aegilops</taxon>
    </lineage>
</organism>
<sequence length="249" mass="27635">MGGHGGLNILPQKRWNVYRFDNQEKVRVDEAEAARQDQLQREATRRRESHARLVALRRNRGLQSDSPSPLPPGPRIRSPRRGLHPLPPGPRFHPPSPPTETTSTSSPAAVGPLTSPRLPPLAAGEAQLGRGSLRQTLSQTLRSVRRRRRLGRRGLTTRSTSWVMALPARAWLRPGTCRSLLLPPLRRGEITPKATGRRGVEGRRVSRSLGRRGGRGRPRRRSVSELCLPLQQGRRGSQTGATRRGSVIV</sequence>
<feature type="compositionally biased region" description="Basic residues" evidence="1">
    <location>
        <begin position="205"/>
        <end position="221"/>
    </location>
</feature>
<dbReference type="PANTHER" id="PTHR31861">
    <property type="entry name" value="OS10G0507500 PROTEIN"/>
    <property type="match status" value="1"/>
</dbReference>
<proteinExistence type="predicted"/>
<reference evidence="2" key="3">
    <citation type="journal article" date="2017" name="Nature">
        <title>Genome sequence of the progenitor of the wheat D genome Aegilops tauschii.</title>
        <authorList>
            <person name="Luo M.C."/>
            <person name="Gu Y.Q."/>
            <person name="Puiu D."/>
            <person name="Wang H."/>
            <person name="Twardziok S.O."/>
            <person name="Deal K.R."/>
            <person name="Huo N."/>
            <person name="Zhu T."/>
            <person name="Wang L."/>
            <person name="Wang Y."/>
            <person name="McGuire P.E."/>
            <person name="Liu S."/>
            <person name="Long H."/>
            <person name="Ramasamy R.K."/>
            <person name="Rodriguez J.C."/>
            <person name="Van S.L."/>
            <person name="Yuan L."/>
            <person name="Wang Z."/>
            <person name="Xia Z."/>
            <person name="Xiao L."/>
            <person name="Anderson O.D."/>
            <person name="Ouyang S."/>
            <person name="Liang Y."/>
            <person name="Zimin A.V."/>
            <person name="Pertea G."/>
            <person name="Qi P."/>
            <person name="Bennetzen J.L."/>
            <person name="Dai X."/>
            <person name="Dawson M.W."/>
            <person name="Muller H.G."/>
            <person name="Kugler K."/>
            <person name="Rivarola-Duarte L."/>
            <person name="Spannagl M."/>
            <person name="Mayer K.F.X."/>
            <person name="Lu F.H."/>
            <person name="Bevan M.W."/>
            <person name="Leroy P."/>
            <person name="Li P."/>
            <person name="You F.M."/>
            <person name="Sun Q."/>
            <person name="Liu Z."/>
            <person name="Lyons E."/>
            <person name="Wicker T."/>
            <person name="Salzberg S.L."/>
            <person name="Devos K.M."/>
            <person name="Dvorak J."/>
        </authorList>
    </citation>
    <scope>NUCLEOTIDE SEQUENCE [LARGE SCALE GENOMIC DNA]</scope>
    <source>
        <strain evidence="2">cv. AL8/78</strain>
    </source>
</reference>
<evidence type="ECO:0000313" key="3">
    <source>
        <dbReference type="Proteomes" id="UP000015105"/>
    </source>
</evidence>
<dbReference type="Proteomes" id="UP000015105">
    <property type="component" value="Chromosome 1D"/>
</dbReference>
<accession>A0A452YJ38</accession>
<reference evidence="3" key="1">
    <citation type="journal article" date="2014" name="Science">
        <title>Ancient hybridizations among the ancestral genomes of bread wheat.</title>
        <authorList>
            <consortium name="International Wheat Genome Sequencing Consortium,"/>
            <person name="Marcussen T."/>
            <person name="Sandve S.R."/>
            <person name="Heier L."/>
            <person name="Spannagl M."/>
            <person name="Pfeifer M."/>
            <person name="Jakobsen K.S."/>
            <person name="Wulff B.B."/>
            <person name="Steuernagel B."/>
            <person name="Mayer K.F."/>
            <person name="Olsen O.A."/>
        </authorList>
    </citation>
    <scope>NUCLEOTIDE SEQUENCE [LARGE SCALE GENOMIC DNA]</scope>
    <source>
        <strain evidence="3">cv. AL8/78</strain>
    </source>
</reference>
<name>A0A452YJ38_AEGTS</name>
<reference evidence="2" key="4">
    <citation type="submission" date="2019-03" db="UniProtKB">
        <authorList>
            <consortium name="EnsemblPlants"/>
        </authorList>
    </citation>
    <scope>IDENTIFICATION</scope>
</reference>